<evidence type="ECO:0000256" key="18">
    <source>
        <dbReference type="ARBA" id="ARBA00047899"/>
    </source>
</evidence>
<evidence type="ECO:0000256" key="19">
    <source>
        <dbReference type="ARBA" id="ARBA00048679"/>
    </source>
</evidence>
<keyword evidence="7" id="KW-0808">Transferase</keyword>
<dbReference type="Pfam" id="PF08263">
    <property type="entry name" value="LRRNT_2"/>
    <property type="match status" value="2"/>
</dbReference>
<dbReference type="FunFam" id="3.80.10.10:FF:000095">
    <property type="entry name" value="LRR receptor-like serine/threonine-protein kinase GSO1"/>
    <property type="match status" value="1"/>
</dbReference>
<dbReference type="InterPro" id="IPR013210">
    <property type="entry name" value="LRR_N_plant-typ"/>
</dbReference>
<keyword evidence="3" id="KW-1003">Cell membrane</keyword>
<keyword evidence="16" id="KW-0675">Receptor</keyword>
<dbReference type="EC" id="2.7.11.1" evidence="2"/>
<dbReference type="Gene3D" id="1.10.510.10">
    <property type="entry name" value="Transferase(Phosphotransferase) domain 1"/>
    <property type="match status" value="1"/>
</dbReference>
<keyword evidence="24" id="KW-1185">Reference proteome</keyword>
<dbReference type="GO" id="GO:0005524">
    <property type="term" value="F:ATP binding"/>
    <property type="evidence" value="ECO:0007669"/>
    <property type="project" value="UniProtKB-UniRule"/>
</dbReference>
<evidence type="ECO:0000256" key="3">
    <source>
        <dbReference type="ARBA" id="ARBA00022475"/>
    </source>
</evidence>
<keyword evidence="12" id="KW-0418">Kinase</keyword>
<dbReference type="GO" id="GO:0051707">
    <property type="term" value="P:response to other organism"/>
    <property type="evidence" value="ECO:0007669"/>
    <property type="project" value="UniProtKB-ARBA"/>
</dbReference>
<dbReference type="Pfam" id="PF23598">
    <property type="entry name" value="LRR_14"/>
    <property type="match status" value="3"/>
</dbReference>
<dbReference type="SUPFAM" id="SSF56112">
    <property type="entry name" value="Protein kinase-like (PK-like)"/>
    <property type="match status" value="1"/>
</dbReference>
<evidence type="ECO:0000256" key="9">
    <source>
        <dbReference type="ARBA" id="ARBA00022729"/>
    </source>
</evidence>
<keyword evidence="6" id="KW-0433">Leucine-rich repeat</keyword>
<keyword evidence="4" id="KW-0723">Serine/threonine-protein kinase</keyword>
<dbReference type="FunFam" id="3.80.10.10:FF:000400">
    <property type="entry name" value="Nuclear pore complex protein NUP107"/>
    <property type="match status" value="1"/>
</dbReference>
<dbReference type="InterPro" id="IPR000719">
    <property type="entry name" value="Prot_kinase_dom"/>
</dbReference>
<evidence type="ECO:0000256" key="8">
    <source>
        <dbReference type="ARBA" id="ARBA00022692"/>
    </source>
</evidence>
<comment type="catalytic activity">
    <reaction evidence="19">
        <text>L-seryl-[protein] + ATP = O-phospho-L-seryl-[protein] + ADP + H(+)</text>
        <dbReference type="Rhea" id="RHEA:17989"/>
        <dbReference type="Rhea" id="RHEA-COMP:9863"/>
        <dbReference type="Rhea" id="RHEA-COMP:11604"/>
        <dbReference type="ChEBI" id="CHEBI:15378"/>
        <dbReference type="ChEBI" id="CHEBI:29999"/>
        <dbReference type="ChEBI" id="CHEBI:30616"/>
        <dbReference type="ChEBI" id="CHEBI:83421"/>
        <dbReference type="ChEBI" id="CHEBI:456216"/>
        <dbReference type="EC" id="2.7.11.1"/>
    </reaction>
</comment>
<evidence type="ECO:0000256" key="12">
    <source>
        <dbReference type="ARBA" id="ARBA00022777"/>
    </source>
</evidence>
<evidence type="ECO:0000256" key="17">
    <source>
        <dbReference type="ARBA" id="ARBA00023180"/>
    </source>
</evidence>
<dbReference type="PROSITE" id="PS00107">
    <property type="entry name" value="PROTEIN_KINASE_ATP"/>
    <property type="match status" value="1"/>
</dbReference>
<gene>
    <name evidence="23" type="ORF">OLC1_LOCUS15852</name>
</gene>
<dbReference type="Gene3D" id="3.80.10.10">
    <property type="entry name" value="Ribonuclease Inhibitor"/>
    <property type="match status" value="6"/>
</dbReference>
<evidence type="ECO:0000256" key="6">
    <source>
        <dbReference type="ARBA" id="ARBA00022614"/>
    </source>
</evidence>
<dbReference type="GO" id="GO:0005886">
    <property type="term" value="C:plasma membrane"/>
    <property type="evidence" value="ECO:0007669"/>
    <property type="project" value="UniProtKB-SubCell"/>
</dbReference>
<evidence type="ECO:0000256" key="16">
    <source>
        <dbReference type="ARBA" id="ARBA00023170"/>
    </source>
</evidence>
<dbReference type="InterPro" id="IPR003591">
    <property type="entry name" value="Leu-rich_rpt_typical-subtyp"/>
</dbReference>
<evidence type="ECO:0000313" key="23">
    <source>
        <dbReference type="EMBL" id="CAI9107564.1"/>
    </source>
</evidence>
<evidence type="ECO:0000313" key="24">
    <source>
        <dbReference type="Proteomes" id="UP001161247"/>
    </source>
</evidence>
<dbReference type="InterPro" id="IPR001611">
    <property type="entry name" value="Leu-rich_rpt"/>
</dbReference>
<evidence type="ECO:0000256" key="14">
    <source>
        <dbReference type="ARBA" id="ARBA00022989"/>
    </source>
</evidence>
<dbReference type="PROSITE" id="PS00109">
    <property type="entry name" value="PROTEIN_KINASE_TYR"/>
    <property type="match status" value="1"/>
</dbReference>
<evidence type="ECO:0000256" key="1">
    <source>
        <dbReference type="ARBA" id="ARBA00004251"/>
    </source>
</evidence>
<accession>A0AAV1DI73</accession>
<dbReference type="FunFam" id="3.80.10.10:FF:000233">
    <property type="entry name" value="Leucine-rich repeat receptor-like protein kinase TDR"/>
    <property type="match status" value="1"/>
</dbReference>
<keyword evidence="17" id="KW-0325">Glycoprotein</keyword>
<dbReference type="InterPro" id="IPR055414">
    <property type="entry name" value="LRR_R13L4/SHOC2-like"/>
</dbReference>
<dbReference type="SUPFAM" id="SSF52058">
    <property type="entry name" value="L domain-like"/>
    <property type="match status" value="2"/>
</dbReference>
<evidence type="ECO:0000256" key="21">
    <source>
        <dbReference type="SAM" id="Phobius"/>
    </source>
</evidence>
<feature type="binding site" evidence="20">
    <location>
        <position position="649"/>
    </location>
    <ligand>
        <name>ATP</name>
        <dbReference type="ChEBI" id="CHEBI:30616"/>
    </ligand>
</feature>
<dbReference type="FunFam" id="3.80.10.10:FF:000416">
    <property type="entry name" value="Probable leucine-rich repeat receptor-like protein kinase At5g63930"/>
    <property type="match status" value="1"/>
</dbReference>
<dbReference type="InterPro" id="IPR008266">
    <property type="entry name" value="Tyr_kinase_AS"/>
</dbReference>
<dbReference type="InterPro" id="IPR017441">
    <property type="entry name" value="Protein_kinase_ATP_BS"/>
</dbReference>
<dbReference type="Gene3D" id="3.30.200.20">
    <property type="entry name" value="Phosphorylase Kinase, domain 1"/>
    <property type="match status" value="1"/>
</dbReference>
<dbReference type="FunFam" id="3.30.200.20:FF:000309">
    <property type="entry name" value="Leucine-rich repeat receptor protein kinase MSP1"/>
    <property type="match status" value="1"/>
</dbReference>
<evidence type="ECO:0000256" key="2">
    <source>
        <dbReference type="ARBA" id="ARBA00012513"/>
    </source>
</evidence>
<feature type="domain" description="Protein kinase" evidence="22">
    <location>
        <begin position="621"/>
        <end position="900"/>
    </location>
</feature>
<dbReference type="GO" id="GO:0009791">
    <property type="term" value="P:post-embryonic development"/>
    <property type="evidence" value="ECO:0007669"/>
    <property type="project" value="UniProtKB-ARBA"/>
</dbReference>
<dbReference type="PANTHER" id="PTHR48053">
    <property type="entry name" value="LEUCINE RICH REPEAT FAMILY PROTEIN, EXPRESSED"/>
    <property type="match status" value="1"/>
</dbReference>
<reference evidence="23" key="1">
    <citation type="submission" date="2023-03" db="EMBL/GenBank/DDBJ databases">
        <authorList>
            <person name="Julca I."/>
        </authorList>
    </citation>
    <scope>NUCLEOTIDE SEQUENCE</scope>
</reference>
<dbReference type="PRINTS" id="PR00019">
    <property type="entry name" value="LEURICHRPT"/>
</dbReference>
<comment type="catalytic activity">
    <reaction evidence="18">
        <text>L-threonyl-[protein] + ATP = O-phospho-L-threonyl-[protein] + ADP + H(+)</text>
        <dbReference type="Rhea" id="RHEA:46608"/>
        <dbReference type="Rhea" id="RHEA-COMP:11060"/>
        <dbReference type="Rhea" id="RHEA-COMP:11605"/>
        <dbReference type="ChEBI" id="CHEBI:15378"/>
        <dbReference type="ChEBI" id="CHEBI:30013"/>
        <dbReference type="ChEBI" id="CHEBI:30616"/>
        <dbReference type="ChEBI" id="CHEBI:61977"/>
        <dbReference type="ChEBI" id="CHEBI:456216"/>
        <dbReference type="EC" id="2.7.11.1"/>
    </reaction>
</comment>
<sequence>MTDVLKISSAAGNEAEALVEWKSSLSSASVLDSWSLNNAGNLCTWTGIECSRTGTITGINLSGADLHGTLNQLDFSSLPNVTVFDISKNSFLGLIPSAIGLVPDFLSNWTGLVSLQLQNNSFTGRIPAEIGLLTKLNFLFLYKNQFSGLIPPEIGKLQNLIELDISENQLSGPIPKTVGNLTNLQRFQLFSNNLSGTLPPEIGNMTAIVHFDLQNNSFTGKIPAEIGFLTKLNYLYLYKNKFSGTLPPEIGNLQNLLELDLSENRFSGPIPKTVGNLTNLQIFQLFLNNLSGTLPPEIGNMTALQSFALNNNNFSGPLPLCLKNCSKLTRLSGNELTGSLSPEWGQYQKLTNLRMDGNRISGPIPPELGNLSALRLLNLGSNELTGEIPTELGHLSVLFNLNLSNNQLAGEIPQSISNLTRLQYLDLSSNKLSGSIPEMLGNYPGLLSLNLGNNKLSGTIPSDLGKLSVLENLNLSHNDLSGRIPSALSSMVSLQTIDVSYNKLSGPVPMGAFQTAPATAFLGNSGLCGNVQGLATCSSSDISPPKSSKSNRKILIASIVPSVCLILLATTVAVCCILQKREKSNDEETRSSQRYESVESLIWEKEGKFTFSDIAKATEDFSDYYCIGKGGFGSVYKAALPNGQIVAVKRLNVLDSNDIPLTSRRSFENEIRTLTEVRHRNIIKLHGFCSKWGTMYLVYEYIEKGSLGKLLYDDQKATELDWSKRVRIVQGLAHALAYLHHDCSPPIVHRDVSINNILLESGFEPRLSDFGTAKLLSSDSSNWTTVAGSYGYMAPELALTMQVTEKCDVYSFGVVALEVMMGKHPGDLMISLSSATKLSNPDTYLKDILDQRLPPPFGNSAEEVVFLVTLALACTRTTPETRPTMRFVAQELSASTQPYLPEPIGSITITGINNFTWSSLTYLMFDACFELSAITDNTNHIQDDQSTLKLVSTSSKNLNSSTLVNMMDMKRALNIKSINTSVQIHPWIWVGPITLSKVQLSMKNDYSTIEFHHQARGAIPGIVTNYFLANVGNDDDKLFNLDIQENNFSHCIKLKPTKLANHVRSAAFLGLLHFLIFFSFHLLKISSAAGNEAEALVKWKTGLSSPSVLDSWSLNNSRNLCNWTGITCSRAGTVSGINLSGADLNGTLDHLDFSSFPNVTVFDLNTNNFDGAIPSSIGNLSKLVYLDLSKNLFEDIIPVEISFLRELRYLSLFDNYFNGSIPYQIGNLQELSISYNELTLGFPEFITSCQNLTFLDLSLNHLTGQISPSLFTNLVNLKYLNLTDNHFQGLLSPNFTNLSNLKDLRIPSLVILELYNNQLEGNIPSSLGQLRNLELLDLRMNSLNSTIPSEIGLLTNLSHLALAMNSFTDSLPPSFSNLVKLSDLGLSDNSLSGEISPYFIEIGKLQNLIELDLSENQLSGSIPKTFGNLTNLQTLSLFTNQFSGVIPMDLGRNSPSLANVSFSKNSFSGELPSGICSGFALKEFTVIDNKFSGQLPLCLKNCSRLVRLRLEGNNFTGNMTEIFGMDGNRISGPIPPDLGNLTALRLLNLGSNELTGEIPTELGYLSVLFNLNLSNNQLAGEIPQSISSLTKLRYLDISSNKLSGSIPGVLGDYPGRIPSELSGMVSLQMIDISFNDLSGPVPIGTTFQTAPATAFLGNSGLCGNGKGLANCSSTDFSPRSSRKSSRKILIAAIVPSLSVLLLATIVAVCCIFQKTKRLNDEKSRSSQKYKSIESLIWEKEGKFLFSDLEKATESFRELITWLSSVTRFSSSDILLEDIFDKRLPLPSGNLAEEIVFVVNLALACIRTAPETRPTMRSIAQELSASIQTYLAEPVGSITISMPTNYQR</sequence>
<comment type="subcellular location">
    <subcellularLocation>
        <location evidence="1">Cell membrane</location>
        <topology evidence="1">Single-pass type I membrane protein</topology>
    </subcellularLocation>
</comment>
<dbReference type="Pfam" id="PF00560">
    <property type="entry name" value="LRR_1"/>
    <property type="match status" value="5"/>
</dbReference>
<keyword evidence="15 21" id="KW-0472">Membrane</keyword>
<evidence type="ECO:0000256" key="20">
    <source>
        <dbReference type="PROSITE-ProRule" id="PRU10141"/>
    </source>
</evidence>
<dbReference type="GO" id="GO:0004674">
    <property type="term" value="F:protein serine/threonine kinase activity"/>
    <property type="evidence" value="ECO:0007669"/>
    <property type="project" value="UniProtKB-KW"/>
</dbReference>
<keyword evidence="8 21" id="KW-0812">Transmembrane</keyword>
<organism evidence="23 24">
    <name type="scientific">Oldenlandia corymbosa var. corymbosa</name>
    <dbReference type="NCBI Taxonomy" id="529605"/>
    <lineage>
        <taxon>Eukaryota</taxon>
        <taxon>Viridiplantae</taxon>
        <taxon>Streptophyta</taxon>
        <taxon>Embryophyta</taxon>
        <taxon>Tracheophyta</taxon>
        <taxon>Spermatophyta</taxon>
        <taxon>Magnoliopsida</taxon>
        <taxon>eudicotyledons</taxon>
        <taxon>Gunneridae</taxon>
        <taxon>Pentapetalae</taxon>
        <taxon>asterids</taxon>
        <taxon>lamiids</taxon>
        <taxon>Gentianales</taxon>
        <taxon>Rubiaceae</taxon>
        <taxon>Rubioideae</taxon>
        <taxon>Spermacoceae</taxon>
        <taxon>Hedyotis-Oldenlandia complex</taxon>
        <taxon>Oldenlandia</taxon>
    </lineage>
</organism>
<keyword evidence="10" id="KW-0677">Repeat</keyword>
<evidence type="ECO:0000256" key="11">
    <source>
        <dbReference type="ARBA" id="ARBA00022741"/>
    </source>
</evidence>
<dbReference type="FunFam" id="1.10.510.10:FF:000445">
    <property type="entry name" value="MDIS1-interacting receptor like kinase 2"/>
    <property type="match status" value="1"/>
</dbReference>
<evidence type="ECO:0000256" key="5">
    <source>
        <dbReference type="ARBA" id="ARBA00022553"/>
    </source>
</evidence>
<protein>
    <recommendedName>
        <fullName evidence="2">non-specific serine/threonine protein kinase</fullName>
        <ecNumber evidence="2">2.7.11.1</ecNumber>
    </recommendedName>
</protein>
<evidence type="ECO:0000256" key="13">
    <source>
        <dbReference type="ARBA" id="ARBA00022840"/>
    </source>
</evidence>
<keyword evidence="11 20" id="KW-0547">Nucleotide-binding</keyword>
<keyword evidence="5" id="KW-0597">Phosphoprotein</keyword>
<evidence type="ECO:0000256" key="7">
    <source>
        <dbReference type="ARBA" id="ARBA00022679"/>
    </source>
</evidence>
<dbReference type="GO" id="GO:0099402">
    <property type="term" value="P:plant organ development"/>
    <property type="evidence" value="ECO:0007669"/>
    <property type="project" value="UniProtKB-ARBA"/>
</dbReference>
<evidence type="ECO:0000256" key="4">
    <source>
        <dbReference type="ARBA" id="ARBA00022527"/>
    </source>
</evidence>
<dbReference type="Proteomes" id="UP001161247">
    <property type="component" value="Chromosome 5"/>
</dbReference>
<dbReference type="SUPFAM" id="SSF52047">
    <property type="entry name" value="RNI-like"/>
    <property type="match status" value="2"/>
</dbReference>
<dbReference type="InterPro" id="IPR011009">
    <property type="entry name" value="Kinase-like_dom_sf"/>
</dbReference>
<evidence type="ECO:0000259" key="22">
    <source>
        <dbReference type="PROSITE" id="PS50011"/>
    </source>
</evidence>
<dbReference type="EMBL" id="OX459122">
    <property type="protein sequence ID" value="CAI9107564.1"/>
    <property type="molecule type" value="Genomic_DNA"/>
</dbReference>
<dbReference type="GO" id="GO:0006952">
    <property type="term" value="P:defense response"/>
    <property type="evidence" value="ECO:0007669"/>
    <property type="project" value="UniProtKB-ARBA"/>
</dbReference>
<evidence type="ECO:0000256" key="15">
    <source>
        <dbReference type="ARBA" id="ARBA00023136"/>
    </source>
</evidence>
<keyword evidence="13 20" id="KW-0067">ATP-binding</keyword>
<dbReference type="PANTHER" id="PTHR48053:SF32">
    <property type="entry name" value="LEUCINE RICH REPEAT FAMILY PROTEIN, EXPRESSED"/>
    <property type="match status" value="1"/>
</dbReference>
<name>A0AAV1DI73_OLDCO</name>
<feature type="transmembrane region" description="Helical" evidence="21">
    <location>
        <begin position="1688"/>
        <end position="1712"/>
    </location>
</feature>
<keyword evidence="14 21" id="KW-1133">Transmembrane helix</keyword>
<dbReference type="SMART" id="SM00365">
    <property type="entry name" value="LRR_SD22"/>
    <property type="match status" value="6"/>
</dbReference>
<keyword evidence="9" id="KW-0732">Signal</keyword>
<dbReference type="InterPro" id="IPR032675">
    <property type="entry name" value="LRR_dom_sf"/>
</dbReference>
<dbReference type="Pfam" id="PF00069">
    <property type="entry name" value="Pkinase"/>
    <property type="match status" value="1"/>
</dbReference>
<dbReference type="GO" id="GO:0009653">
    <property type="term" value="P:anatomical structure morphogenesis"/>
    <property type="evidence" value="ECO:0007669"/>
    <property type="project" value="UniProtKB-ARBA"/>
</dbReference>
<evidence type="ECO:0000256" key="10">
    <source>
        <dbReference type="ARBA" id="ARBA00022737"/>
    </source>
</evidence>
<dbReference type="SMART" id="SM00369">
    <property type="entry name" value="LRR_TYP"/>
    <property type="match status" value="15"/>
</dbReference>
<dbReference type="PROSITE" id="PS50011">
    <property type="entry name" value="PROTEIN_KINASE_DOM"/>
    <property type="match status" value="1"/>
</dbReference>
<dbReference type="FunFam" id="3.80.10.10:FF:000041">
    <property type="entry name" value="LRR receptor-like serine/threonine-protein kinase ERECTA"/>
    <property type="match status" value="2"/>
</dbReference>
<dbReference type="Pfam" id="PF13855">
    <property type="entry name" value="LRR_8"/>
    <property type="match status" value="2"/>
</dbReference>
<dbReference type="InterPro" id="IPR051716">
    <property type="entry name" value="Plant_RL_S/T_kinase"/>
</dbReference>
<proteinExistence type="predicted"/>